<dbReference type="EMBL" id="QXCT01000001">
    <property type="protein sequence ID" value="MDW9253221.1"/>
    <property type="molecule type" value="Genomic_DNA"/>
</dbReference>
<evidence type="ECO:0000313" key="2">
    <source>
        <dbReference type="Proteomes" id="UP001272137"/>
    </source>
</evidence>
<dbReference type="Proteomes" id="UP001272137">
    <property type="component" value="Unassembled WGS sequence"/>
</dbReference>
<organism evidence="1 2">
    <name type="scientific">Burkholderia thailandensis</name>
    <dbReference type="NCBI Taxonomy" id="57975"/>
    <lineage>
        <taxon>Bacteria</taxon>
        <taxon>Pseudomonadati</taxon>
        <taxon>Pseudomonadota</taxon>
        <taxon>Betaproteobacteria</taxon>
        <taxon>Burkholderiales</taxon>
        <taxon>Burkholderiaceae</taxon>
        <taxon>Burkholderia</taxon>
        <taxon>pseudomallei group</taxon>
    </lineage>
</organism>
<gene>
    <name evidence="1" type="ORF">C7S16_4882</name>
</gene>
<dbReference type="AlphaFoldDB" id="A0AAW9CTM7"/>
<sequence>MCFRIHILTFASLHASDVFILNRRILSACESVQPISRALESVDASGDCAGASCLPACAAISG</sequence>
<accession>A0AAW9CTM7</accession>
<protein>
    <submittedName>
        <fullName evidence="1">Uncharacterized protein</fullName>
    </submittedName>
</protein>
<evidence type="ECO:0000313" key="1">
    <source>
        <dbReference type="EMBL" id="MDW9253221.1"/>
    </source>
</evidence>
<name>A0AAW9CTM7_BURTH</name>
<proteinExistence type="predicted"/>
<comment type="caution">
    <text evidence="1">The sequence shown here is derived from an EMBL/GenBank/DDBJ whole genome shotgun (WGS) entry which is preliminary data.</text>
</comment>
<reference evidence="1" key="1">
    <citation type="submission" date="2018-08" db="EMBL/GenBank/DDBJ databases">
        <title>Identification of Burkholderia cepacia strains that express a Burkholderia pseudomallei-like capsular polysaccharide.</title>
        <authorList>
            <person name="Burtnick M.N."/>
            <person name="Vongsouvath M."/>
            <person name="Newton P."/>
            <person name="Wuthiekanun V."/>
            <person name="Limmathurotsakul D."/>
            <person name="Brett P.J."/>
            <person name="Chantratita N."/>
            <person name="Dance D.A."/>
        </authorList>
    </citation>
    <scope>NUCLEOTIDE SEQUENCE</scope>
    <source>
        <strain evidence="1">SBXCC001</strain>
    </source>
</reference>